<feature type="transmembrane region" description="Helical" evidence="10">
    <location>
        <begin position="391"/>
        <end position="408"/>
    </location>
</feature>
<feature type="transmembrane region" description="Helical" evidence="10">
    <location>
        <begin position="116"/>
        <end position="137"/>
    </location>
</feature>
<feature type="domain" description="Protein O-mannosyl-transferase C-terminal four TM" evidence="12">
    <location>
        <begin position="322"/>
        <end position="515"/>
    </location>
</feature>
<evidence type="ECO:0000256" key="9">
    <source>
        <dbReference type="ARBA" id="ARBA00093617"/>
    </source>
</evidence>
<dbReference type="Pfam" id="PF02366">
    <property type="entry name" value="PMT"/>
    <property type="match status" value="1"/>
</dbReference>
<sequence length="516" mass="56839">MTAPAADPVVTQRPVPVISPGPLVPVADFGPIDRLQGWAMTAVIAALATLTRFLNLGSPTDAGTPIFDEKHYAPQAWQILHNNGVEDNPGYGLVVHPPVGKQLIAIGEALFGYNALGWRFSGAVCGVLTIVLVARIARRISRSTLVGGIAGLLLIADGVSFVSSRTALLDVFLVTFVVAAFGCLMVDRDQVRARMHNALVEGRIAETPWGPRLGVRWWRFGAGVLLGLACATKWSGLYFVVFFGLMTLAFDVVARRQYHVPRPWLGVLRRDVGPAAYALGLIPAGVYLAAFAPWFASETAIHRYAAGRVIGESSLLPIPDALRSLWHYQYGAFKFHSGLTNAAGNHHPWESKPWTWPMSLRPVLYAIDNQNVPGCGEASCVKAVMMVGTPAMWFIAVPVLGWALWRAFVKRDWRYAAVLVGYGAGYLPWFVDIDRQMYFFYATTMAPFLVLAIALILGDILYKPTRNTERRTLALLVVSFYVALVLTNFAWLYPILTGLPISQSTWNMQIWLPSWR</sequence>
<evidence type="ECO:0000313" key="13">
    <source>
        <dbReference type="EMBL" id="GAT14586.1"/>
    </source>
</evidence>
<dbReference type="OMA" id="AGNHHPW"/>
<evidence type="ECO:0000256" key="10">
    <source>
        <dbReference type="RuleBase" id="RU367007"/>
    </source>
</evidence>
<dbReference type="InterPro" id="IPR032421">
    <property type="entry name" value="PMT_4TMC"/>
</dbReference>
<dbReference type="Pfam" id="PF16192">
    <property type="entry name" value="PMT_4TMC"/>
    <property type="match status" value="1"/>
</dbReference>
<dbReference type="EC" id="2.4.1.-" evidence="10"/>
<dbReference type="InterPro" id="IPR027005">
    <property type="entry name" value="PMT-like"/>
</dbReference>
<evidence type="ECO:0000256" key="4">
    <source>
        <dbReference type="ARBA" id="ARBA00022676"/>
    </source>
</evidence>
<dbReference type="RefSeq" id="WP_003924110.1">
    <property type="nucleotide sequence ID" value="NZ_BCTB01000009.1"/>
</dbReference>
<dbReference type="OrthoDB" id="9776737at2"/>
<dbReference type="InterPro" id="IPR003342">
    <property type="entry name" value="ArnT-like_N"/>
</dbReference>
<accession>A0A117IM05</accession>
<keyword evidence="4 10" id="KW-0328">Glycosyltransferase</keyword>
<comment type="caution">
    <text evidence="13">The sequence shown here is derived from an EMBL/GenBank/DDBJ whole genome shotgun (WGS) entry which is preliminary data.</text>
</comment>
<comment type="pathway">
    <text evidence="2 10">Protein modification; protein glycosylation.</text>
</comment>
<keyword evidence="10" id="KW-1003">Cell membrane</keyword>
<evidence type="ECO:0000256" key="6">
    <source>
        <dbReference type="ARBA" id="ARBA00022692"/>
    </source>
</evidence>
<feature type="transmembrane region" description="Helical" evidence="10">
    <location>
        <begin position="237"/>
        <end position="254"/>
    </location>
</feature>
<evidence type="ECO:0000256" key="7">
    <source>
        <dbReference type="ARBA" id="ARBA00022989"/>
    </source>
</evidence>
<dbReference type="GO" id="GO:0005886">
    <property type="term" value="C:plasma membrane"/>
    <property type="evidence" value="ECO:0007669"/>
    <property type="project" value="UniProtKB-SubCell"/>
</dbReference>
<dbReference type="PANTHER" id="PTHR10050">
    <property type="entry name" value="DOLICHYL-PHOSPHATE-MANNOSE--PROTEIN MANNOSYLTRANSFERASE"/>
    <property type="match status" value="1"/>
</dbReference>
<reference evidence="13 14" key="1">
    <citation type="journal article" date="2016" name="Genome Announc.">
        <title>Draft Genome Sequences of Five Rapidly Growing Mycobacterium Species, M. thermoresistibile, M. fortuitum subsp. acetamidolyticum, M. canariasense, M. brisbanense, and M. novocastrense.</title>
        <authorList>
            <person name="Katahira K."/>
            <person name="Ogura Y."/>
            <person name="Gotoh Y."/>
            <person name="Hayashi T."/>
        </authorList>
    </citation>
    <scope>NUCLEOTIDE SEQUENCE [LARGE SCALE GENOMIC DNA]</scope>
    <source>
        <strain evidence="13 14">JCM6362</strain>
    </source>
</reference>
<reference evidence="14" key="2">
    <citation type="submission" date="2016-02" db="EMBL/GenBank/DDBJ databases">
        <title>Draft genome sequence of five rapidly growing Mycobacterium species.</title>
        <authorList>
            <person name="Katahira K."/>
            <person name="Gotou Y."/>
            <person name="Iida K."/>
            <person name="Ogura Y."/>
            <person name="Hayashi T."/>
        </authorList>
    </citation>
    <scope>NUCLEOTIDE SEQUENCE [LARGE SCALE GENOMIC DNA]</scope>
    <source>
        <strain evidence="14">JCM6362</strain>
    </source>
</reference>
<evidence type="ECO:0000259" key="12">
    <source>
        <dbReference type="Pfam" id="PF16192"/>
    </source>
</evidence>
<feature type="transmembrane region" description="Helical" evidence="10">
    <location>
        <begin position="473"/>
        <end position="496"/>
    </location>
</feature>
<evidence type="ECO:0000259" key="11">
    <source>
        <dbReference type="Pfam" id="PF02366"/>
    </source>
</evidence>
<evidence type="ECO:0000256" key="3">
    <source>
        <dbReference type="ARBA" id="ARBA00007222"/>
    </source>
</evidence>
<evidence type="ECO:0000313" key="14">
    <source>
        <dbReference type="Proteomes" id="UP000069654"/>
    </source>
</evidence>
<name>A0A117IM05_MYCTH</name>
<feature type="domain" description="ArnT-like N-terminal" evidence="11">
    <location>
        <begin position="115"/>
        <end position="293"/>
    </location>
</feature>
<feature type="transmembrane region" description="Helical" evidence="10">
    <location>
        <begin position="168"/>
        <end position="186"/>
    </location>
</feature>
<dbReference type="Proteomes" id="UP000069654">
    <property type="component" value="Unassembled WGS sequence"/>
</dbReference>
<dbReference type="PANTHER" id="PTHR10050:SF46">
    <property type="entry name" value="PROTEIN O-MANNOSYL-TRANSFERASE 2"/>
    <property type="match status" value="1"/>
</dbReference>
<keyword evidence="5 10" id="KW-0808">Transferase</keyword>
<comment type="subcellular location">
    <subcellularLocation>
        <location evidence="10">Cell membrane</location>
    </subcellularLocation>
    <subcellularLocation>
        <location evidence="1">Endomembrane system</location>
        <topology evidence="1">Multi-pass membrane protein</topology>
    </subcellularLocation>
</comment>
<gene>
    <name evidence="13" type="ORF">RMCT_1556</name>
</gene>
<protein>
    <recommendedName>
        <fullName evidence="9 10">Polyprenol-phosphate-mannose--protein mannosyltransferase</fullName>
        <ecNumber evidence="10">2.4.1.-</ecNumber>
    </recommendedName>
</protein>
<keyword evidence="6 10" id="KW-0812">Transmembrane</keyword>
<keyword evidence="7 10" id="KW-1133">Transmembrane helix</keyword>
<dbReference type="GO" id="GO:0012505">
    <property type="term" value="C:endomembrane system"/>
    <property type="evidence" value="ECO:0007669"/>
    <property type="project" value="UniProtKB-SubCell"/>
</dbReference>
<keyword evidence="8 10" id="KW-0472">Membrane</keyword>
<dbReference type="AlphaFoldDB" id="A0A117IM05"/>
<dbReference type="GO" id="GO:0004169">
    <property type="term" value="F:dolichyl-phosphate-mannose-protein mannosyltransferase activity"/>
    <property type="evidence" value="ECO:0007669"/>
    <property type="project" value="UniProtKB-UniRule"/>
</dbReference>
<evidence type="ECO:0000256" key="5">
    <source>
        <dbReference type="ARBA" id="ARBA00022679"/>
    </source>
</evidence>
<comment type="similarity">
    <text evidence="3 10">Belongs to the glycosyltransferase 39 family.</text>
</comment>
<feature type="transmembrane region" description="Helical" evidence="10">
    <location>
        <begin position="144"/>
        <end position="162"/>
    </location>
</feature>
<evidence type="ECO:0000256" key="2">
    <source>
        <dbReference type="ARBA" id="ARBA00004922"/>
    </source>
</evidence>
<dbReference type="UniPathway" id="UPA00378"/>
<evidence type="ECO:0000256" key="1">
    <source>
        <dbReference type="ARBA" id="ARBA00004127"/>
    </source>
</evidence>
<evidence type="ECO:0000256" key="8">
    <source>
        <dbReference type="ARBA" id="ARBA00023136"/>
    </source>
</evidence>
<comment type="function">
    <text evidence="10">Protein O-mannosyltransferase that catalyzes the transfer of a single mannose residue from a polyprenol phospho-mannosyl lipidic donor to the hydroxyl group of selected serine and threonine residues in acceptor proteins.</text>
</comment>
<feature type="transmembrane region" description="Helical" evidence="10">
    <location>
        <begin position="437"/>
        <end position="461"/>
    </location>
</feature>
<dbReference type="STRING" id="1797.RMCT_1556"/>
<organism evidence="13 14">
    <name type="scientific">Mycolicibacterium thermoresistibile</name>
    <name type="common">Mycobacterium thermoresistibile</name>
    <dbReference type="NCBI Taxonomy" id="1797"/>
    <lineage>
        <taxon>Bacteria</taxon>
        <taxon>Bacillati</taxon>
        <taxon>Actinomycetota</taxon>
        <taxon>Actinomycetes</taxon>
        <taxon>Mycobacteriales</taxon>
        <taxon>Mycobacteriaceae</taxon>
        <taxon>Mycolicibacterium</taxon>
    </lineage>
</organism>
<dbReference type="EMBL" id="BCTB01000009">
    <property type="protein sequence ID" value="GAT14586.1"/>
    <property type="molecule type" value="Genomic_DNA"/>
</dbReference>
<feature type="transmembrane region" description="Helical" evidence="10">
    <location>
        <begin position="275"/>
        <end position="296"/>
    </location>
</feature>
<proteinExistence type="inferred from homology"/>